<dbReference type="WBParaSite" id="PS1159_v2.g16569.t1">
    <property type="protein sequence ID" value="PS1159_v2.g16569.t1"/>
    <property type="gene ID" value="PS1159_v2.g16569"/>
</dbReference>
<reference evidence="2" key="1">
    <citation type="submission" date="2022-11" db="UniProtKB">
        <authorList>
            <consortium name="WormBaseParasite"/>
        </authorList>
    </citation>
    <scope>IDENTIFICATION</scope>
</reference>
<accession>A0AC35FE11</accession>
<sequence length="166" mass="18391">MATIGSAMDASSTSISEEGATKSSSSYSVENEASEQLSTIATAQHIPSDYVLTSESESTEHVCPTLEQLLSLDRQKHDPPSYYQEPSLNSKPVDMIPRLCAVSSQYALHGLEIYAAMDEPEQQYKLKSLQHFQFERLQHLPAETAIGIDSSQIAYGEDGCLYFRDY</sequence>
<name>A0AC35FE11_9BILA</name>
<protein>
    <submittedName>
        <fullName evidence="2">Uncharacterized protein</fullName>
    </submittedName>
</protein>
<proteinExistence type="predicted"/>
<evidence type="ECO:0000313" key="2">
    <source>
        <dbReference type="WBParaSite" id="PS1159_v2.g16569.t1"/>
    </source>
</evidence>
<organism evidence="1 2">
    <name type="scientific">Panagrolaimus sp. PS1159</name>
    <dbReference type="NCBI Taxonomy" id="55785"/>
    <lineage>
        <taxon>Eukaryota</taxon>
        <taxon>Metazoa</taxon>
        <taxon>Ecdysozoa</taxon>
        <taxon>Nematoda</taxon>
        <taxon>Chromadorea</taxon>
        <taxon>Rhabditida</taxon>
        <taxon>Tylenchina</taxon>
        <taxon>Panagrolaimomorpha</taxon>
        <taxon>Panagrolaimoidea</taxon>
        <taxon>Panagrolaimidae</taxon>
        <taxon>Panagrolaimus</taxon>
    </lineage>
</organism>
<dbReference type="Proteomes" id="UP000887580">
    <property type="component" value="Unplaced"/>
</dbReference>
<evidence type="ECO:0000313" key="1">
    <source>
        <dbReference type="Proteomes" id="UP000887580"/>
    </source>
</evidence>